<dbReference type="InterPro" id="IPR057626">
    <property type="entry name" value="S-S_Temptin"/>
</dbReference>
<keyword evidence="4" id="KW-1185">Reference proteome</keyword>
<feature type="chain" id="PRO_5013130731" description="Temptin Cys/Cys disulfide domain-containing protein" evidence="1">
    <location>
        <begin position="16"/>
        <end position="156"/>
    </location>
</feature>
<dbReference type="PANTHER" id="PTHR34737:SF2">
    <property type="entry name" value="EF-HAND DOMAIN-CONTAINING PROTEIN"/>
    <property type="match status" value="1"/>
</dbReference>
<feature type="signal peptide" evidence="1">
    <location>
        <begin position="1"/>
        <end position="15"/>
    </location>
</feature>
<accession>A0A067BU46</accession>
<evidence type="ECO:0000256" key="1">
    <source>
        <dbReference type="SAM" id="SignalP"/>
    </source>
</evidence>
<dbReference type="Pfam" id="PF24784">
    <property type="entry name" value="Temptin_C"/>
    <property type="match status" value="1"/>
</dbReference>
<dbReference type="EMBL" id="KK583315">
    <property type="protein sequence ID" value="KDO20360.1"/>
    <property type="molecule type" value="Genomic_DNA"/>
</dbReference>
<feature type="domain" description="Temptin Cys/Cys disulfide" evidence="2">
    <location>
        <begin position="14"/>
        <end position="103"/>
    </location>
</feature>
<dbReference type="Proteomes" id="UP000030745">
    <property type="component" value="Unassembled WGS sequence"/>
</dbReference>
<organism evidence="3 4">
    <name type="scientific">Saprolegnia parasitica (strain CBS 223.65)</name>
    <dbReference type="NCBI Taxonomy" id="695850"/>
    <lineage>
        <taxon>Eukaryota</taxon>
        <taxon>Sar</taxon>
        <taxon>Stramenopiles</taxon>
        <taxon>Oomycota</taxon>
        <taxon>Saprolegniomycetes</taxon>
        <taxon>Saprolegniales</taxon>
        <taxon>Saprolegniaceae</taxon>
        <taxon>Saprolegnia</taxon>
    </lineage>
</organism>
<dbReference type="RefSeq" id="XP_012208954.1">
    <property type="nucleotide sequence ID" value="XM_012353564.1"/>
</dbReference>
<dbReference type="AlphaFoldDB" id="A0A067BU46"/>
<proteinExistence type="predicted"/>
<dbReference type="PANTHER" id="PTHR34737">
    <property type="entry name" value="EF-HAND DOMAIN-CONTAINING PROTEIN"/>
    <property type="match status" value="1"/>
</dbReference>
<dbReference type="GeneID" id="24135377"/>
<sequence>MQLFTLALLVAGVAARSSYVARLPNGANVPDVSALGHTSADGGGSRNKFGSDFSANGGGWTKTLCQLDSDGDGATNGEELLDPCCTWTQGGSLTSTYTPTHPGEKNSFSSEELAALKCGSNTTKPPSSATPKPSSASTMMPCIGLVLSSVAALSLG</sequence>
<evidence type="ECO:0000259" key="2">
    <source>
        <dbReference type="Pfam" id="PF24784"/>
    </source>
</evidence>
<dbReference type="KEGG" id="spar:SPRG_13505"/>
<dbReference type="OrthoDB" id="129121at2759"/>
<dbReference type="InterPro" id="IPR055313">
    <property type="entry name" value="Temptin-like"/>
</dbReference>
<dbReference type="STRING" id="695850.A0A067BU46"/>
<reference evidence="3 4" key="1">
    <citation type="journal article" date="2013" name="PLoS Genet.">
        <title>Distinctive expansion of potential virulence genes in the genome of the oomycete fish pathogen Saprolegnia parasitica.</title>
        <authorList>
            <person name="Jiang R.H."/>
            <person name="de Bruijn I."/>
            <person name="Haas B.J."/>
            <person name="Belmonte R."/>
            <person name="Lobach L."/>
            <person name="Christie J."/>
            <person name="van den Ackerveken G."/>
            <person name="Bottin A."/>
            <person name="Bulone V."/>
            <person name="Diaz-Moreno S.M."/>
            <person name="Dumas B."/>
            <person name="Fan L."/>
            <person name="Gaulin E."/>
            <person name="Govers F."/>
            <person name="Grenville-Briggs L.J."/>
            <person name="Horner N.R."/>
            <person name="Levin J.Z."/>
            <person name="Mammella M."/>
            <person name="Meijer H.J."/>
            <person name="Morris P."/>
            <person name="Nusbaum C."/>
            <person name="Oome S."/>
            <person name="Phillips A.J."/>
            <person name="van Rooyen D."/>
            <person name="Rzeszutek E."/>
            <person name="Saraiva M."/>
            <person name="Secombes C.J."/>
            <person name="Seidl M.F."/>
            <person name="Snel B."/>
            <person name="Stassen J.H."/>
            <person name="Sykes S."/>
            <person name="Tripathy S."/>
            <person name="van den Berg H."/>
            <person name="Vega-Arreguin J.C."/>
            <person name="Wawra S."/>
            <person name="Young S.K."/>
            <person name="Zeng Q."/>
            <person name="Dieguez-Uribeondo J."/>
            <person name="Russ C."/>
            <person name="Tyler B.M."/>
            <person name="van West P."/>
        </authorList>
    </citation>
    <scope>NUCLEOTIDE SEQUENCE [LARGE SCALE GENOMIC DNA]</scope>
    <source>
        <strain evidence="3 4">CBS 223.65</strain>
    </source>
</reference>
<protein>
    <recommendedName>
        <fullName evidence="2">Temptin Cys/Cys disulfide domain-containing protein</fullName>
    </recommendedName>
</protein>
<evidence type="ECO:0000313" key="3">
    <source>
        <dbReference type="EMBL" id="KDO20360.1"/>
    </source>
</evidence>
<dbReference type="OMA" id="VWTLDLC"/>
<gene>
    <name evidence="3" type="ORF">SPRG_13505</name>
</gene>
<name>A0A067BU46_SAPPC</name>
<evidence type="ECO:0000313" key="4">
    <source>
        <dbReference type="Proteomes" id="UP000030745"/>
    </source>
</evidence>
<keyword evidence="1" id="KW-0732">Signal</keyword>
<dbReference type="VEuPathDB" id="FungiDB:SPRG_13505"/>